<protein>
    <submittedName>
        <fullName evidence="1">Uncharacterized protein</fullName>
    </submittedName>
</protein>
<gene>
    <name evidence="1" type="ORF">P7K49_020154</name>
</gene>
<sequence length="73" mass="8019">KNLLKSKWQRATAAKCPEFSEAVPKERVHSDADRQLQGDRPFEIACAQATPHTAEVTGLDALNSWGSLCQGRP</sequence>
<evidence type="ECO:0000313" key="2">
    <source>
        <dbReference type="Proteomes" id="UP001266305"/>
    </source>
</evidence>
<accession>A0ABQ9V1Z4</accession>
<feature type="non-terminal residue" evidence="1">
    <location>
        <position position="1"/>
    </location>
</feature>
<proteinExistence type="predicted"/>
<comment type="caution">
    <text evidence="1">The sequence shown here is derived from an EMBL/GenBank/DDBJ whole genome shotgun (WGS) entry which is preliminary data.</text>
</comment>
<reference evidence="1 2" key="1">
    <citation type="submission" date="2023-05" db="EMBL/GenBank/DDBJ databases">
        <title>B98-5 Cell Line De Novo Hybrid Assembly: An Optical Mapping Approach.</title>
        <authorList>
            <person name="Kananen K."/>
            <person name="Auerbach J.A."/>
            <person name="Kautto E."/>
            <person name="Blachly J.S."/>
        </authorList>
    </citation>
    <scope>NUCLEOTIDE SEQUENCE [LARGE SCALE GENOMIC DNA]</scope>
    <source>
        <strain evidence="1">B95-8</strain>
        <tissue evidence="1">Cell line</tissue>
    </source>
</reference>
<dbReference type="EMBL" id="JASSZA010000009">
    <property type="protein sequence ID" value="KAK2102487.1"/>
    <property type="molecule type" value="Genomic_DNA"/>
</dbReference>
<dbReference type="Proteomes" id="UP001266305">
    <property type="component" value="Unassembled WGS sequence"/>
</dbReference>
<name>A0ABQ9V1Z4_SAGOE</name>
<evidence type="ECO:0000313" key="1">
    <source>
        <dbReference type="EMBL" id="KAK2102487.1"/>
    </source>
</evidence>
<feature type="non-terminal residue" evidence="1">
    <location>
        <position position="73"/>
    </location>
</feature>
<organism evidence="1 2">
    <name type="scientific">Saguinus oedipus</name>
    <name type="common">Cotton-top tamarin</name>
    <name type="synonym">Oedipomidas oedipus</name>
    <dbReference type="NCBI Taxonomy" id="9490"/>
    <lineage>
        <taxon>Eukaryota</taxon>
        <taxon>Metazoa</taxon>
        <taxon>Chordata</taxon>
        <taxon>Craniata</taxon>
        <taxon>Vertebrata</taxon>
        <taxon>Euteleostomi</taxon>
        <taxon>Mammalia</taxon>
        <taxon>Eutheria</taxon>
        <taxon>Euarchontoglires</taxon>
        <taxon>Primates</taxon>
        <taxon>Haplorrhini</taxon>
        <taxon>Platyrrhini</taxon>
        <taxon>Cebidae</taxon>
        <taxon>Callitrichinae</taxon>
        <taxon>Saguinus</taxon>
    </lineage>
</organism>
<keyword evidence="2" id="KW-1185">Reference proteome</keyword>